<evidence type="ECO:0000313" key="2">
    <source>
        <dbReference type="Proteomes" id="UP000831786"/>
    </source>
</evidence>
<keyword evidence="2" id="KW-1185">Reference proteome</keyword>
<dbReference type="Proteomes" id="UP000831786">
    <property type="component" value="Chromosome"/>
</dbReference>
<name>A0ABY4FIH5_9MICO</name>
<dbReference type="RefSeq" id="WP_244725953.1">
    <property type="nucleotide sequence ID" value="NZ_CP095045.1"/>
</dbReference>
<proteinExistence type="predicted"/>
<accession>A0ABY4FIH5</accession>
<organism evidence="1 2">
    <name type="scientific">Leucobacter allii</name>
    <dbReference type="NCBI Taxonomy" id="2932247"/>
    <lineage>
        <taxon>Bacteria</taxon>
        <taxon>Bacillati</taxon>
        <taxon>Actinomycetota</taxon>
        <taxon>Actinomycetes</taxon>
        <taxon>Micrococcales</taxon>
        <taxon>Microbacteriaceae</taxon>
        <taxon>Leucobacter</taxon>
    </lineage>
</organism>
<gene>
    <name evidence="1" type="ORF">MUN78_09235</name>
</gene>
<sequence length="333" mass="35980">MPADAHASLAEYLAPLPAERRELHTALVAAVGERAASAPRVHALLFVPGRTHPHFEDSEAVFWHAAQQLMLDVDPAEGELPVAWIGYDVASRFSGKREAQGFLITDRRLVVKDQVDGIFGTAAPRQYPLFTGPAGAAAAAAEITESSTAAYDWTFASDLVDTETAQSMTALLAELLVTVLETLARRRIALAPAPETSASLRGRVRELGLDNDVKYPEDAKHAKHFAKLAKKIPCDAGERVLLAVTGSTLMGVYGLVLTDRGVRSKDLGSDPVVTPRERISPEAIRIDPEQPQRVILGPGEVHELPATLDERRAAGLVTLLREWSAGRLADEVR</sequence>
<evidence type="ECO:0000313" key="1">
    <source>
        <dbReference type="EMBL" id="UOQ55891.1"/>
    </source>
</evidence>
<dbReference type="EMBL" id="CP095045">
    <property type="protein sequence ID" value="UOQ55891.1"/>
    <property type="molecule type" value="Genomic_DNA"/>
</dbReference>
<reference evidence="1 2" key="1">
    <citation type="submission" date="2022-04" db="EMBL/GenBank/DDBJ databases">
        <title>Leucobacter sp. isolated from rhizosphere of garlic.</title>
        <authorList>
            <person name="Won M."/>
            <person name="Lee C.-M."/>
            <person name="Woen H.-Y."/>
            <person name="Kwon S.-W."/>
        </authorList>
    </citation>
    <scope>NUCLEOTIDE SEQUENCE [LARGE SCALE GENOMIC DNA]</scope>
    <source>
        <strain evidence="1 2">H21R-40</strain>
    </source>
</reference>
<protein>
    <submittedName>
        <fullName evidence="1">Uncharacterized protein</fullName>
    </submittedName>
</protein>